<evidence type="ECO:0000313" key="4">
    <source>
        <dbReference type="Proteomes" id="UP000759131"/>
    </source>
</evidence>
<feature type="compositionally biased region" description="Low complexity" evidence="1">
    <location>
        <begin position="434"/>
        <end position="447"/>
    </location>
</feature>
<feature type="chain" id="PRO_5035592105" evidence="2">
    <location>
        <begin position="22"/>
        <end position="620"/>
    </location>
</feature>
<feature type="compositionally biased region" description="Low complexity" evidence="1">
    <location>
        <begin position="284"/>
        <end position="315"/>
    </location>
</feature>
<dbReference type="EMBL" id="CAJPIZ010018880">
    <property type="protein sequence ID" value="CAG2116725.1"/>
    <property type="molecule type" value="Genomic_DNA"/>
</dbReference>
<reference evidence="3" key="1">
    <citation type="submission" date="2020-11" db="EMBL/GenBank/DDBJ databases">
        <authorList>
            <person name="Tran Van P."/>
        </authorList>
    </citation>
    <scope>NUCLEOTIDE SEQUENCE</scope>
</reference>
<dbReference type="AlphaFoldDB" id="A0A7R9L9R8"/>
<dbReference type="Proteomes" id="UP000759131">
    <property type="component" value="Unassembled WGS sequence"/>
</dbReference>
<name>A0A7R9L9R8_9ACAR</name>
<feature type="compositionally biased region" description="Basic and acidic residues" evidence="1">
    <location>
        <begin position="316"/>
        <end position="333"/>
    </location>
</feature>
<feature type="compositionally biased region" description="Basic and acidic residues" evidence="1">
    <location>
        <begin position="455"/>
        <end position="465"/>
    </location>
</feature>
<organism evidence="3">
    <name type="scientific">Medioppia subpectinata</name>
    <dbReference type="NCBI Taxonomy" id="1979941"/>
    <lineage>
        <taxon>Eukaryota</taxon>
        <taxon>Metazoa</taxon>
        <taxon>Ecdysozoa</taxon>
        <taxon>Arthropoda</taxon>
        <taxon>Chelicerata</taxon>
        <taxon>Arachnida</taxon>
        <taxon>Acari</taxon>
        <taxon>Acariformes</taxon>
        <taxon>Sarcoptiformes</taxon>
        <taxon>Oribatida</taxon>
        <taxon>Brachypylina</taxon>
        <taxon>Oppioidea</taxon>
        <taxon>Oppiidae</taxon>
        <taxon>Medioppia</taxon>
    </lineage>
</organism>
<sequence length="620" mass="66990">MASIIFIRYLFLIGICLSVNGINCLQSCPCNELNTRNSSPKYSSGISGEECAKYEGIYYQHSHQCQCCLLYKKMNESCKPMDRNDLVVKCAEGLSCNEQNVCTENKDNTRIILVLQRPRHGLNGQSFAKRFAQLIQSMLRCDCSRIKCNDEITRSECERYQGLFVDKLTQKTGCQCCDRCYIPRGHYQRCDGSHTKSIQLVCDAGLTCSPFRHVCVEKRELFSTRAIQPSRAYNMGPKRWTQVADTAENEMIGNSFSEPLVRTKRSLSGDIALNRKKRDDEADPATAPDDTNPATAPTPEDNTLQAAAPTPAPNAAKDKAKAEAKEATKAAKEATKEAAKATAKATKEAAKVTAKAVATAAKVTAKATAKAAKATAVAAKAVHKAAKASAKARKEAKAAAAAAVAATSTTTTTPHVSTDGEDKTLKAGQEEPDVATAPSDDPTTPAPKGSTESGGEDKNLKEHTLQAEAPEEDKKLKEHTLQSAAPEEDKKLKEHTLQAAAPEEDKNLKEHTLQSAAPEEDKNLKEHTLQSAAPEEDKKLKAEPEPDVALKEAAPTTAEPDVATAPDDVTLKAEAATESGGISGFLKKWGEDIKKEQKELAEVINKIASTEAPASEDKRY</sequence>
<feature type="region of interest" description="Disordered" evidence="1">
    <location>
        <begin position="405"/>
        <end position="585"/>
    </location>
</feature>
<feature type="compositionally biased region" description="Basic and acidic residues" evidence="1">
    <location>
        <begin position="519"/>
        <end position="528"/>
    </location>
</feature>
<feature type="region of interest" description="Disordered" evidence="1">
    <location>
        <begin position="271"/>
        <end position="333"/>
    </location>
</feature>
<evidence type="ECO:0000313" key="3">
    <source>
        <dbReference type="EMBL" id="CAD7636589.1"/>
    </source>
</evidence>
<feature type="compositionally biased region" description="Basic and acidic residues" evidence="1">
    <location>
        <begin position="535"/>
        <end position="550"/>
    </location>
</feature>
<feature type="compositionally biased region" description="Basic and acidic residues" evidence="1">
    <location>
        <begin position="487"/>
        <end position="496"/>
    </location>
</feature>
<feature type="compositionally biased region" description="Basic and acidic residues" evidence="1">
    <location>
        <begin position="503"/>
        <end position="512"/>
    </location>
</feature>
<proteinExistence type="predicted"/>
<evidence type="ECO:0000256" key="1">
    <source>
        <dbReference type="SAM" id="MobiDB-lite"/>
    </source>
</evidence>
<keyword evidence="2" id="KW-0732">Signal</keyword>
<feature type="compositionally biased region" description="Basic and acidic residues" evidence="1">
    <location>
        <begin position="418"/>
        <end position="429"/>
    </location>
</feature>
<accession>A0A7R9L9R8</accession>
<keyword evidence="4" id="KW-1185">Reference proteome</keyword>
<evidence type="ECO:0000256" key="2">
    <source>
        <dbReference type="SAM" id="SignalP"/>
    </source>
</evidence>
<gene>
    <name evidence="3" type="ORF">OSB1V03_LOCUS16683</name>
</gene>
<dbReference type="EMBL" id="OC873455">
    <property type="protein sequence ID" value="CAD7636589.1"/>
    <property type="molecule type" value="Genomic_DNA"/>
</dbReference>
<feature type="signal peptide" evidence="2">
    <location>
        <begin position="1"/>
        <end position="21"/>
    </location>
</feature>
<protein>
    <submittedName>
        <fullName evidence="3">Uncharacterized protein</fullName>
    </submittedName>
</protein>
<dbReference type="OrthoDB" id="10602701at2759"/>